<comment type="similarity">
    <text evidence="2 7">Belongs to the NDUFAF7 family.</text>
</comment>
<dbReference type="SUPFAM" id="SSF53335">
    <property type="entry name" value="S-adenosyl-L-methionine-dependent methyltransferases"/>
    <property type="match status" value="1"/>
</dbReference>
<comment type="catalytic activity">
    <reaction evidence="6 7">
        <text>L-arginyl-[protein] + 2 S-adenosyl-L-methionine = N(omega),N(omega)'-dimethyl-L-arginyl-[protein] + 2 S-adenosyl-L-homocysteine + 2 H(+)</text>
        <dbReference type="Rhea" id="RHEA:48108"/>
        <dbReference type="Rhea" id="RHEA-COMP:10532"/>
        <dbReference type="Rhea" id="RHEA-COMP:11992"/>
        <dbReference type="ChEBI" id="CHEBI:15378"/>
        <dbReference type="ChEBI" id="CHEBI:29965"/>
        <dbReference type="ChEBI" id="CHEBI:57856"/>
        <dbReference type="ChEBI" id="CHEBI:59789"/>
        <dbReference type="ChEBI" id="CHEBI:88221"/>
        <dbReference type="EC" id="2.1.1.320"/>
    </reaction>
</comment>
<keyword evidence="9" id="KW-1185">Reference proteome</keyword>
<dbReference type="PANTHER" id="PTHR12049">
    <property type="entry name" value="PROTEIN ARGININE METHYLTRANSFERASE NDUFAF7, MITOCHONDRIAL"/>
    <property type="match status" value="1"/>
</dbReference>
<dbReference type="OrthoDB" id="438553at2759"/>
<protein>
    <recommendedName>
        <fullName evidence="7">Protein arginine methyltransferase NDUFAF7</fullName>
        <ecNumber evidence="7">2.1.1.320</ecNumber>
    </recommendedName>
</protein>
<organism evidence="8 9">
    <name type="scientific">Clytia hemisphaerica</name>
    <dbReference type="NCBI Taxonomy" id="252671"/>
    <lineage>
        <taxon>Eukaryota</taxon>
        <taxon>Metazoa</taxon>
        <taxon>Cnidaria</taxon>
        <taxon>Hydrozoa</taxon>
        <taxon>Hydroidolina</taxon>
        <taxon>Leptothecata</taxon>
        <taxon>Obeliida</taxon>
        <taxon>Clytiidae</taxon>
        <taxon>Clytia</taxon>
    </lineage>
</organism>
<dbReference type="PANTHER" id="PTHR12049:SF7">
    <property type="entry name" value="PROTEIN ARGININE METHYLTRANSFERASE NDUFAF7, MITOCHONDRIAL"/>
    <property type="match status" value="1"/>
</dbReference>
<dbReference type="EC" id="2.1.1.320" evidence="7"/>
<dbReference type="InterPro" id="IPR003788">
    <property type="entry name" value="NDUFAF7"/>
</dbReference>
<dbReference type="Proteomes" id="UP000594262">
    <property type="component" value="Unplaced"/>
</dbReference>
<keyword evidence="5 7" id="KW-0496">Mitochondrion</keyword>
<evidence type="ECO:0000256" key="2">
    <source>
        <dbReference type="ARBA" id="ARBA00005891"/>
    </source>
</evidence>
<evidence type="ECO:0000256" key="6">
    <source>
        <dbReference type="ARBA" id="ARBA00048612"/>
    </source>
</evidence>
<dbReference type="Pfam" id="PF02636">
    <property type="entry name" value="Methyltransf_28"/>
    <property type="match status" value="1"/>
</dbReference>
<dbReference type="GO" id="GO:0032981">
    <property type="term" value="P:mitochondrial respiratory chain complex I assembly"/>
    <property type="evidence" value="ECO:0007669"/>
    <property type="project" value="TreeGrafter"/>
</dbReference>
<evidence type="ECO:0000256" key="5">
    <source>
        <dbReference type="ARBA" id="ARBA00023128"/>
    </source>
</evidence>
<dbReference type="GO" id="GO:0005739">
    <property type="term" value="C:mitochondrion"/>
    <property type="evidence" value="ECO:0007669"/>
    <property type="project" value="UniProtKB-SubCell"/>
</dbReference>
<evidence type="ECO:0000256" key="7">
    <source>
        <dbReference type="RuleBase" id="RU364114"/>
    </source>
</evidence>
<keyword evidence="3 7" id="KW-0489">Methyltransferase</keyword>
<comment type="subcellular location">
    <subcellularLocation>
        <location evidence="1 7">Mitochondrion</location>
    </subcellularLocation>
</comment>
<name>A0A7M6DPE9_9CNID</name>
<dbReference type="Gene3D" id="3.40.50.12710">
    <property type="match status" value="1"/>
</dbReference>
<dbReference type="EnsemblMetazoa" id="CLYHEMT019988.1">
    <property type="protein sequence ID" value="CLYHEMP019988.1"/>
    <property type="gene ID" value="CLYHEMG019988"/>
</dbReference>
<evidence type="ECO:0000313" key="9">
    <source>
        <dbReference type="Proteomes" id="UP000594262"/>
    </source>
</evidence>
<dbReference type="GeneID" id="136817063"/>
<evidence type="ECO:0000256" key="4">
    <source>
        <dbReference type="ARBA" id="ARBA00022679"/>
    </source>
</evidence>
<dbReference type="AlphaFoldDB" id="A0A7M6DPE9"/>
<dbReference type="InterPro" id="IPR029063">
    <property type="entry name" value="SAM-dependent_MTases_sf"/>
</dbReference>
<evidence type="ECO:0000256" key="3">
    <source>
        <dbReference type="ARBA" id="ARBA00022603"/>
    </source>
</evidence>
<reference evidence="8" key="1">
    <citation type="submission" date="2021-01" db="UniProtKB">
        <authorList>
            <consortium name="EnsemblMetazoa"/>
        </authorList>
    </citation>
    <scope>IDENTIFICATION</scope>
</reference>
<evidence type="ECO:0000313" key="8">
    <source>
        <dbReference type="EnsemblMetazoa" id="CLYHEMP019988.1"/>
    </source>
</evidence>
<dbReference type="RefSeq" id="XP_066929507.1">
    <property type="nucleotide sequence ID" value="XM_067073406.1"/>
</dbReference>
<dbReference type="GO" id="GO:0035243">
    <property type="term" value="F:protein-arginine omega-N symmetric methyltransferase activity"/>
    <property type="evidence" value="ECO:0007669"/>
    <property type="project" value="UniProtKB-EC"/>
</dbReference>
<accession>A0A7M6DPE9</accession>
<dbReference type="InterPro" id="IPR038375">
    <property type="entry name" value="NDUFAF7_sf"/>
</dbReference>
<proteinExistence type="inferred from homology"/>
<dbReference type="GO" id="GO:0032259">
    <property type="term" value="P:methylation"/>
    <property type="evidence" value="ECO:0007669"/>
    <property type="project" value="UniProtKB-KW"/>
</dbReference>
<evidence type="ECO:0000256" key="1">
    <source>
        <dbReference type="ARBA" id="ARBA00004173"/>
    </source>
</evidence>
<sequence length="406" mass="46090">MLVRRFVNQKVFLEVLRPASSFNLSCHRKYSVKKTPSAITLMDHLKQRIKATGPITVASYMKEALTNPVWGYYMKTDVFGKEGDFTTSPEISQIFGELIAIWLVLQWSEMNKPTPFQLVELGPGRGTLMSDIVRVFQQFKGNIDDKFSIHFVEVSEKMKQMQRHNLKVSEKKDMIENTNIKVNWHSKIQDVPKGLSLYIAHEFFDALPVHLFQKKEGHWREILVNLSSSQQVLEFVTAPGASPLAMSMNLPEDVDQCEICPEAGVVMACISQNIAEHGGCSLIVDYGVQRSDRFSLRGFKNHELVSDVLEAPGHCDLTTNVDFGFLKQHSHSDVTCHGPVTQKTFLMQMGIRERLQALLRNANERQAQNLLSSYDYLTSNQKMGEKFKVMAVTKHKPKDPLAGFHS</sequence>
<keyword evidence="4 7" id="KW-0808">Transferase</keyword>
<comment type="function">
    <text evidence="7">Arginine methyltransferase involved in the assembly or stability of mitochondrial NADH:ubiquinone oxidoreductase complex (complex I).</text>
</comment>